<name>A0A165YU98_9AGAM</name>
<evidence type="ECO:0008006" key="3">
    <source>
        <dbReference type="Google" id="ProtNLM"/>
    </source>
</evidence>
<reference evidence="1 2" key="1">
    <citation type="journal article" date="2016" name="Mol. Biol. Evol.">
        <title>Comparative Genomics of Early-Diverging Mushroom-Forming Fungi Provides Insights into the Origins of Lignocellulose Decay Capabilities.</title>
        <authorList>
            <person name="Nagy L.G."/>
            <person name="Riley R."/>
            <person name="Tritt A."/>
            <person name="Adam C."/>
            <person name="Daum C."/>
            <person name="Floudas D."/>
            <person name="Sun H."/>
            <person name="Yadav J.S."/>
            <person name="Pangilinan J."/>
            <person name="Larsson K.H."/>
            <person name="Matsuura K."/>
            <person name="Barry K."/>
            <person name="Labutti K."/>
            <person name="Kuo R."/>
            <person name="Ohm R.A."/>
            <person name="Bhattacharya S.S."/>
            <person name="Shirouzu T."/>
            <person name="Yoshinaga Y."/>
            <person name="Martin F.M."/>
            <person name="Grigoriev I.V."/>
            <person name="Hibbett D.S."/>
        </authorList>
    </citation>
    <scope>NUCLEOTIDE SEQUENCE [LARGE SCALE GENOMIC DNA]</scope>
    <source>
        <strain evidence="1 2">HHB10207 ss-3</strain>
    </source>
</reference>
<dbReference type="EMBL" id="KV428230">
    <property type="protein sequence ID" value="KZT33612.1"/>
    <property type="molecule type" value="Genomic_DNA"/>
</dbReference>
<gene>
    <name evidence="1" type="ORF">SISSUDRAFT_1054036</name>
</gene>
<protein>
    <recommendedName>
        <fullName evidence="3">F-box domain-containing protein</fullName>
    </recommendedName>
</protein>
<keyword evidence="2" id="KW-1185">Reference proteome</keyword>
<accession>A0A165YU98</accession>
<evidence type="ECO:0000313" key="2">
    <source>
        <dbReference type="Proteomes" id="UP000076798"/>
    </source>
</evidence>
<dbReference type="Proteomes" id="UP000076798">
    <property type="component" value="Unassembled WGS sequence"/>
</dbReference>
<proteinExistence type="predicted"/>
<sequence length="547" mass="61822">MSDANVGPQNDLDVATRMNITASEAIRSLNGVQRERSQEQEIESNPNSDTLDLTYLKVLHNAKSLLARLPPETLAEIAQCHITDIRESAEDLDKICWLEAPRKKIPKILVISHVFSLWRNVILNTPACWSHIELLWPQTVINEFVARSKGKFLSVHASLYQGDIKMPRNFDLTPLIAFYSDFLTRNMYRVEELEIWINLRGTHVSGFWEDLKRLHAPVLKNFAFADLRPNANTEFLLENLFSSDTPRLSDVTLLAVSLSLIKPEAFQSLVSLELHLRPHTPITNLTRMLSNTPLLENLLVFGSDIESGPPPTLLQNPITRLSHCRIVELQRMQAGTINYIFSAVDFSEPNEIQILSEAHLADDGKLITVFSHLYPAVKKRIANADGLALSLRRRDVGISVIFPEPERRDPFILSFRERCDFNSTDDGRWDPQNRTLVLSAAVAVFDLKPQKLHIRGPFPHSPVTEEEWRTALSLGACAQKLSVDNVSHLALLIKVLDDPEIVCPALTELDLVSCENLQSLSTFQAMLSNRMSRGAEIQTVTIRERQI</sequence>
<dbReference type="AlphaFoldDB" id="A0A165YU98"/>
<evidence type="ECO:0000313" key="1">
    <source>
        <dbReference type="EMBL" id="KZT33612.1"/>
    </source>
</evidence>
<organism evidence="1 2">
    <name type="scientific">Sistotremastrum suecicum HHB10207 ss-3</name>
    <dbReference type="NCBI Taxonomy" id="1314776"/>
    <lineage>
        <taxon>Eukaryota</taxon>
        <taxon>Fungi</taxon>
        <taxon>Dikarya</taxon>
        <taxon>Basidiomycota</taxon>
        <taxon>Agaricomycotina</taxon>
        <taxon>Agaricomycetes</taxon>
        <taxon>Sistotremastrales</taxon>
        <taxon>Sistotremastraceae</taxon>
        <taxon>Sistotremastrum</taxon>
    </lineage>
</organism>
<dbReference type="OrthoDB" id="2884925at2759"/>